<proteinExistence type="predicted"/>
<evidence type="ECO:0000313" key="2">
    <source>
        <dbReference type="Proteomes" id="UP000579281"/>
    </source>
</evidence>
<gene>
    <name evidence="1" type="ORF">HNQ80_000129</name>
</gene>
<reference evidence="1 2" key="1">
    <citation type="submission" date="2020-08" db="EMBL/GenBank/DDBJ databases">
        <title>Genomic Encyclopedia of Type Strains, Phase IV (KMG-IV): sequencing the most valuable type-strain genomes for metagenomic binning, comparative biology and taxonomic classification.</title>
        <authorList>
            <person name="Goeker M."/>
        </authorList>
    </citation>
    <scope>NUCLEOTIDE SEQUENCE [LARGE SCALE GENOMIC DNA]</scope>
    <source>
        <strain evidence="1 2">DSM 103526</strain>
    </source>
</reference>
<keyword evidence="2" id="KW-1185">Reference proteome</keyword>
<comment type="caution">
    <text evidence="1">The sequence shown here is derived from an EMBL/GenBank/DDBJ whole genome shotgun (WGS) entry which is preliminary data.</text>
</comment>
<dbReference type="AlphaFoldDB" id="A0A841KPN7"/>
<name>A0A841KPN7_9FIRM</name>
<evidence type="ECO:0000313" key="1">
    <source>
        <dbReference type="EMBL" id="MBB6214060.1"/>
    </source>
</evidence>
<sequence>MDTIQRENSVLSNIFEISVNYDNAKELVSKYSKLPEYWKNEIYNKVIELFSLEPKQKGRKPTSIGGLYDRLSPSSKREVAKQVNRALETELKNNRSYTEPIPKTVATNNVIMLNFKKTRGKNKETRAVSNSFVAYETDWCFGVKGYLRHKFNCKDKSKDNLDNLIQDMETALRGIASEETIKNDPKYRQCANSRALDIPISQTVTEAQKRILQRIQSTCESELLIDLCNDNTIRVKNNWNACLIFEYVPSNGEIIIRGNNLDVENYLRGLNVYF</sequence>
<dbReference type="RefSeq" id="WP_184307136.1">
    <property type="nucleotide sequence ID" value="NZ_JACHEN010000001.1"/>
</dbReference>
<organism evidence="1 2">
    <name type="scientific">Anaerosolibacter carboniphilus</name>
    <dbReference type="NCBI Taxonomy" id="1417629"/>
    <lineage>
        <taxon>Bacteria</taxon>
        <taxon>Bacillati</taxon>
        <taxon>Bacillota</taxon>
        <taxon>Clostridia</taxon>
        <taxon>Peptostreptococcales</taxon>
        <taxon>Thermotaleaceae</taxon>
        <taxon>Anaerosolibacter</taxon>
    </lineage>
</organism>
<dbReference type="Proteomes" id="UP000579281">
    <property type="component" value="Unassembled WGS sequence"/>
</dbReference>
<accession>A0A841KPN7</accession>
<protein>
    <submittedName>
        <fullName evidence="1">Uncharacterized protein</fullName>
    </submittedName>
</protein>
<dbReference type="EMBL" id="JACHEN010000001">
    <property type="protein sequence ID" value="MBB6214060.1"/>
    <property type="molecule type" value="Genomic_DNA"/>
</dbReference>